<evidence type="ECO:0000256" key="1">
    <source>
        <dbReference type="ARBA" id="ARBA00001974"/>
    </source>
</evidence>
<keyword evidence="5" id="KW-0560">Oxidoreductase</keyword>
<evidence type="ECO:0000256" key="3">
    <source>
        <dbReference type="ARBA" id="ARBA00022630"/>
    </source>
</evidence>
<protein>
    <submittedName>
        <fullName evidence="8">NADH dehydrogenase</fullName>
    </submittedName>
</protein>
<dbReference type="GO" id="GO:0019646">
    <property type="term" value="P:aerobic electron transport chain"/>
    <property type="evidence" value="ECO:0007669"/>
    <property type="project" value="TreeGrafter"/>
</dbReference>
<dbReference type="Gene3D" id="3.50.50.100">
    <property type="match status" value="1"/>
</dbReference>
<dbReference type="PRINTS" id="PR00368">
    <property type="entry name" value="FADPNR"/>
</dbReference>
<evidence type="ECO:0000256" key="4">
    <source>
        <dbReference type="ARBA" id="ARBA00022827"/>
    </source>
</evidence>
<dbReference type="InterPro" id="IPR036188">
    <property type="entry name" value="FAD/NAD-bd_sf"/>
</dbReference>
<dbReference type="InterPro" id="IPR023753">
    <property type="entry name" value="FAD/NAD-binding_dom"/>
</dbReference>
<dbReference type="PRINTS" id="PR00469">
    <property type="entry name" value="PNDRDTASEII"/>
</dbReference>
<dbReference type="InterPro" id="IPR051169">
    <property type="entry name" value="NADH-Q_oxidoreductase"/>
</dbReference>
<dbReference type="PANTHER" id="PTHR42913:SF3">
    <property type="entry name" value="64 KDA MITOCHONDRIAL NADH DEHYDROGENASE (EUROFUNG)"/>
    <property type="match status" value="1"/>
</dbReference>
<gene>
    <name evidence="8" type="primary">ndh_2</name>
    <name evidence="8" type="ORF">CTKZ_10160</name>
</gene>
<proteinExistence type="inferred from homology"/>
<dbReference type="AlphaFoldDB" id="A0A401UXU7"/>
<feature type="compositionally biased region" description="Low complexity" evidence="6">
    <location>
        <begin position="366"/>
        <end position="382"/>
    </location>
</feature>
<comment type="cofactor">
    <cofactor evidence="1">
        <name>FAD</name>
        <dbReference type="ChEBI" id="CHEBI:57692"/>
    </cofactor>
</comment>
<evidence type="ECO:0000313" key="8">
    <source>
        <dbReference type="EMBL" id="GCD19454.1"/>
    </source>
</evidence>
<dbReference type="SUPFAM" id="SSF51905">
    <property type="entry name" value="FAD/NAD(P)-binding domain"/>
    <property type="match status" value="2"/>
</dbReference>
<accession>A0A401UXU7</accession>
<feature type="domain" description="FAD/NAD(P)-binding" evidence="7">
    <location>
        <begin position="4"/>
        <end position="275"/>
    </location>
</feature>
<organism evidence="8 9">
    <name type="scientific">Cellulomonas algicola</name>
    <dbReference type="NCBI Taxonomy" id="2071633"/>
    <lineage>
        <taxon>Bacteria</taxon>
        <taxon>Bacillati</taxon>
        <taxon>Actinomycetota</taxon>
        <taxon>Actinomycetes</taxon>
        <taxon>Micrococcales</taxon>
        <taxon>Cellulomonadaceae</taxon>
        <taxon>Cellulomonas</taxon>
    </lineage>
</organism>
<keyword evidence="3" id="KW-0285">Flavoprotein</keyword>
<feature type="region of interest" description="Disordered" evidence="6">
    <location>
        <begin position="357"/>
        <end position="397"/>
    </location>
</feature>
<keyword evidence="9" id="KW-1185">Reference proteome</keyword>
<dbReference type="RefSeq" id="WP_124341990.1">
    <property type="nucleotide sequence ID" value="NZ_BHYL01000069.1"/>
</dbReference>
<evidence type="ECO:0000313" key="9">
    <source>
        <dbReference type="Proteomes" id="UP000288246"/>
    </source>
</evidence>
<comment type="caution">
    <text evidence="8">The sequence shown here is derived from an EMBL/GenBank/DDBJ whole genome shotgun (WGS) entry which is preliminary data.</text>
</comment>
<dbReference type="GO" id="GO:0003955">
    <property type="term" value="F:NAD(P)H dehydrogenase (quinone) activity"/>
    <property type="evidence" value="ECO:0007669"/>
    <property type="project" value="TreeGrafter"/>
</dbReference>
<name>A0A401UXU7_9CELL</name>
<evidence type="ECO:0000256" key="5">
    <source>
        <dbReference type="ARBA" id="ARBA00023002"/>
    </source>
</evidence>
<dbReference type="PANTHER" id="PTHR42913">
    <property type="entry name" value="APOPTOSIS-INDUCING FACTOR 1"/>
    <property type="match status" value="1"/>
</dbReference>
<evidence type="ECO:0000256" key="6">
    <source>
        <dbReference type="SAM" id="MobiDB-lite"/>
    </source>
</evidence>
<dbReference type="OrthoDB" id="9781621at2"/>
<feature type="compositionally biased region" description="Pro residues" evidence="6">
    <location>
        <begin position="388"/>
        <end position="397"/>
    </location>
</feature>
<dbReference type="Proteomes" id="UP000288246">
    <property type="component" value="Unassembled WGS sequence"/>
</dbReference>
<evidence type="ECO:0000259" key="7">
    <source>
        <dbReference type="Pfam" id="PF07992"/>
    </source>
</evidence>
<reference evidence="8 9" key="1">
    <citation type="submission" date="2018-11" db="EMBL/GenBank/DDBJ databases">
        <title>Draft genome sequence of Cellulomonas takizawaensis strain TKZ-21.</title>
        <authorList>
            <person name="Yamamura H."/>
            <person name="Hayashi T."/>
            <person name="Hamada M."/>
            <person name="Serisawa Y."/>
            <person name="Matsuyama K."/>
            <person name="Nakagawa Y."/>
            <person name="Otoguro M."/>
            <person name="Yanagida F."/>
            <person name="Hayakawa M."/>
        </authorList>
    </citation>
    <scope>NUCLEOTIDE SEQUENCE [LARGE SCALE GENOMIC DNA]</scope>
    <source>
        <strain evidence="8 9">TKZ-21</strain>
    </source>
</reference>
<keyword evidence="4" id="KW-0274">FAD</keyword>
<dbReference type="Pfam" id="PF07992">
    <property type="entry name" value="Pyr_redox_2"/>
    <property type="match status" value="1"/>
</dbReference>
<sequence>MSTHVLVLGGGYAGVMAANRLSGRDDVEVTLVNPRPRFVERVRLHQVAAGTHGGLHDWAEVLGERVRVVVDEATHVDTAHRRVRLAGGTDLPYDHLVYAVGSHATDAGVPGAAEHALAVSTFESATRLRATLDTTPTAPVVVVGGGPTGIETAAELAETGRAVTLVCGGVLAPYVRPSARRAVARRLARLGVTVLERPRATEVRARSLLLDDGRTLDGLTVWATGFAVSDLARRSGLATDATGRLLTDETLTSVDDDRVVGAGDAVAPSGVPQRASCQAAVPLGARAADTVLAHVDGRVAAPVDNVFFGQCIALGREAATFQASRADDTAVALHVSGRAGALLKEGVTRQIVQGLAREARRPGSTRLPSSASARARALAAAATDRVTSPPPQARVDA</sequence>
<evidence type="ECO:0000256" key="2">
    <source>
        <dbReference type="ARBA" id="ARBA00005272"/>
    </source>
</evidence>
<dbReference type="EMBL" id="BHYL01000069">
    <property type="protein sequence ID" value="GCD19454.1"/>
    <property type="molecule type" value="Genomic_DNA"/>
</dbReference>
<comment type="similarity">
    <text evidence="2">Belongs to the NADH dehydrogenase family.</text>
</comment>